<evidence type="ECO:0000313" key="2">
    <source>
        <dbReference type="EMBL" id="PGH17054.1"/>
    </source>
</evidence>
<protein>
    <submittedName>
        <fullName evidence="2">Uncharacterized protein</fullName>
    </submittedName>
</protein>
<organism evidence="2 3">
    <name type="scientific">Helicocarpus griseus UAMH5409</name>
    <dbReference type="NCBI Taxonomy" id="1447875"/>
    <lineage>
        <taxon>Eukaryota</taxon>
        <taxon>Fungi</taxon>
        <taxon>Dikarya</taxon>
        <taxon>Ascomycota</taxon>
        <taxon>Pezizomycotina</taxon>
        <taxon>Eurotiomycetes</taxon>
        <taxon>Eurotiomycetidae</taxon>
        <taxon>Onygenales</taxon>
        <taxon>Ajellomycetaceae</taxon>
        <taxon>Helicocarpus</taxon>
    </lineage>
</organism>
<dbReference type="OrthoDB" id="4206437at2759"/>
<name>A0A2B7XZ23_9EURO</name>
<reference evidence="2 3" key="1">
    <citation type="submission" date="2017-10" db="EMBL/GenBank/DDBJ databases">
        <title>Comparative genomics in systemic dimorphic fungi from Ajellomycetaceae.</title>
        <authorList>
            <person name="Munoz J.F."/>
            <person name="Mcewen J.G."/>
            <person name="Clay O.K."/>
            <person name="Cuomo C.A."/>
        </authorList>
    </citation>
    <scope>NUCLEOTIDE SEQUENCE [LARGE SCALE GENOMIC DNA]</scope>
    <source>
        <strain evidence="2 3">UAMH5409</strain>
    </source>
</reference>
<feature type="region of interest" description="Disordered" evidence="1">
    <location>
        <begin position="155"/>
        <end position="237"/>
    </location>
</feature>
<proteinExistence type="predicted"/>
<comment type="caution">
    <text evidence="2">The sequence shown here is derived from an EMBL/GenBank/DDBJ whole genome shotgun (WGS) entry which is preliminary data.</text>
</comment>
<keyword evidence="3" id="KW-1185">Reference proteome</keyword>
<evidence type="ECO:0000313" key="3">
    <source>
        <dbReference type="Proteomes" id="UP000223968"/>
    </source>
</evidence>
<dbReference type="EMBL" id="PDNB01000013">
    <property type="protein sequence ID" value="PGH17054.1"/>
    <property type="molecule type" value="Genomic_DNA"/>
</dbReference>
<accession>A0A2B7XZ23</accession>
<evidence type="ECO:0000256" key="1">
    <source>
        <dbReference type="SAM" id="MobiDB-lite"/>
    </source>
</evidence>
<dbReference type="STRING" id="1447875.A0A2B7XZ23"/>
<dbReference type="AlphaFoldDB" id="A0A2B7XZ23"/>
<dbReference type="Proteomes" id="UP000223968">
    <property type="component" value="Unassembled WGS sequence"/>
</dbReference>
<gene>
    <name evidence="2" type="ORF">AJ79_01438</name>
</gene>
<sequence length="460" mass="51675">MAAAPRERRKPVSGLPNLPSTRAEWHEMANLYLANARLRDICSFGRFSASTVTKEAFLTVRCVWDNSVVPPDEALGYIIATGAFFSQEHWDDARQFLNRKLLGSKQLSNLFDIVCLDAEKKTPPRFQCSVTDGLGPFSMLVNLHKQIAEKSLSFARDGDLDPPTYAPIKPRSAPPPSSGSPTSRTPKRTRRSSPIVEDDPRSSPDPLVGPVNQITSPRPEIHPRISNELPDEVPDPRTPTETLVVNFTVTLLGGIACMVQRLSSSTLCVANSYETTYQFGPIAVNPPKEEIKFRARIDGSIPFSKPEDMNLLEMVIFEAKRDPRTPDRGVAVRGQQSMEHVAYIWERHVKERASIKPGVYRTFMISQDCLSFYISIGTYDDEYLNYIFGPGNAPVIPTDNRRNGFLHIQELGPFETEIRREMEVLAQIILCLTLWQLDGKPEASMIKTSMAGVRPDELWW</sequence>